<comment type="caution">
    <text evidence="1">The sequence shown here is derived from an EMBL/GenBank/DDBJ whole genome shotgun (WGS) entry which is preliminary data.</text>
</comment>
<reference evidence="1" key="1">
    <citation type="submission" date="2016-10" db="EMBL/GenBank/DDBJ databases">
        <title>Sequence of Gallionella enrichment culture.</title>
        <authorList>
            <person name="Poehlein A."/>
            <person name="Muehling M."/>
            <person name="Daniel R."/>
        </authorList>
    </citation>
    <scope>NUCLEOTIDE SEQUENCE</scope>
</reference>
<dbReference type="AlphaFoldDB" id="A0A1J5PF06"/>
<accession>A0A1J5PF06</accession>
<proteinExistence type="predicted"/>
<dbReference type="EMBL" id="MLJW01004777">
    <property type="protein sequence ID" value="OIQ69352.1"/>
    <property type="molecule type" value="Genomic_DNA"/>
</dbReference>
<organism evidence="1">
    <name type="scientific">mine drainage metagenome</name>
    <dbReference type="NCBI Taxonomy" id="410659"/>
    <lineage>
        <taxon>unclassified sequences</taxon>
        <taxon>metagenomes</taxon>
        <taxon>ecological metagenomes</taxon>
    </lineage>
</organism>
<evidence type="ECO:0000313" key="1">
    <source>
        <dbReference type="EMBL" id="OIQ69352.1"/>
    </source>
</evidence>
<gene>
    <name evidence="1" type="ORF">GALL_490500</name>
</gene>
<sequence length="352" mass="39157">MSGLEHGHAVGEIGTRRNADAAHLGRERVGDVVAIEIERGDHVVLVRPQQNLLQEGVGDHVFHHDVAAGLGIFEAHPRPAVEQLGAEFLAGQAVAPVTESAFGELHDVAFVHQRDIGLVVVNGVTDGLAHQTLGAFARHRFDADTRGTWEADFGDTQLVLQELDELLRLGRLSFKLDTTVDIFSVFTEDHHVGFFRLLDRAGHTFKILDRAQADKKIKLLAHEHIKRTYATANGRCQRSFDGHHIFLQGIQGFRGKPDIRAIHRGRFFTGINLHPVNFLLAAIGFGHGRINHLDHHRRNVKTGAVTDDERNDRLIRHVDRQISVNGDFLASSGHLDVLVHEKKTPVVDQKTF</sequence>
<name>A0A1J5PF06_9ZZZZ</name>
<protein>
    <submittedName>
        <fullName evidence="1">Uncharacterized protein</fullName>
    </submittedName>
</protein>